<gene>
    <name evidence="1" type="ORF">NDI79_00500</name>
</gene>
<name>A0ABU2FVT5_9EURY</name>
<dbReference type="RefSeq" id="WP_310926490.1">
    <property type="nucleotide sequence ID" value="NZ_JAMQOQ010000001.1"/>
</dbReference>
<proteinExistence type="predicted"/>
<reference evidence="1 2" key="1">
    <citation type="submission" date="2022-06" db="EMBL/GenBank/DDBJ databases">
        <title>Halogeometricum sp. a new haloarchaeum isolate from saline soil.</title>
        <authorList>
            <person name="Strakova D."/>
            <person name="Galisteo C."/>
            <person name="Sanchez-Porro C."/>
            <person name="Ventosa A."/>
        </authorList>
    </citation>
    <scope>NUCLEOTIDE SEQUENCE [LARGE SCALE GENOMIC DNA]</scope>
    <source>
        <strain evidence="2">S3BR25-2</strain>
    </source>
</reference>
<evidence type="ECO:0008006" key="3">
    <source>
        <dbReference type="Google" id="ProtNLM"/>
    </source>
</evidence>
<organism evidence="1 2">
    <name type="scientific">Halogeometricum luteum</name>
    <dbReference type="NCBI Taxonomy" id="2950537"/>
    <lineage>
        <taxon>Archaea</taxon>
        <taxon>Methanobacteriati</taxon>
        <taxon>Methanobacteriota</taxon>
        <taxon>Stenosarchaea group</taxon>
        <taxon>Halobacteria</taxon>
        <taxon>Halobacteriales</taxon>
        <taxon>Haloferacaceae</taxon>
        <taxon>Halogeometricum</taxon>
    </lineage>
</organism>
<comment type="caution">
    <text evidence="1">The sequence shown here is derived from an EMBL/GenBank/DDBJ whole genome shotgun (WGS) entry which is preliminary data.</text>
</comment>
<keyword evidence="2" id="KW-1185">Reference proteome</keyword>
<evidence type="ECO:0000313" key="2">
    <source>
        <dbReference type="Proteomes" id="UP001254813"/>
    </source>
</evidence>
<protein>
    <recommendedName>
        <fullName evidence="3">Small CPxCG-related zinc finger protein</fullName>
    </recommendedName>
</protein>
<dbReference type="Proteomes" id="UP001254813">
    <property type="component" value="Unassembled WGS sequence"/>
</dbReference>
<evidence type="ECO:0000313" key="1">
    <source>
        <dbReference type="EMBL" id="MDS0292642.1"/>
    </source>
</evidence>
<accession>A0ABU2FVT5</accession>
<sequence>MSETRSPSTPAAGAGWTVLQVVPRSRWRTGTDTCPTCGATVELDGPHYQAELDRERSPNRTEKLTRERRLLAFCDEACAADWVEAYEHDA</sequence>
<dbReference type="EMBL" id="JAMQOQ010000001">
    <property type="protein sequence ID" value="MDS0292642.1"/>
    <property type="molecule type" value="Genomic_DNA"/>
</dbReference>